<organism evidence="1 2">
    <name type="scientific">Pleurodeles waltl</name>
    <name type="common">Iberian ribbed newt</name>
    <dbReference type="NCBI Taxonomy" id="8319"/>
    <lineage>
        <taxon>Eukaryota</taxon>
        <taxon>Metazoa</taxon>
        <taxon>Chordata</taxon>
        <taxon>Craniata</taxon>
        <taxon>Vertebrata</taxon>
        <taxon>Euteleostomi</taxon>
        <taxon>Amphibia</taxon>
        <taxon>Batrachia</taxon>
        <taxon>Caudata</taxon>
        <taxon>Salamandroidea</taxon>
        <taxon>Salamandridae</taxon>
        <taxon>Pleurodelinae</taxon>
        <taxon>Pleurodeles</taxon>
    </lineage>
</organism>
<keyword evidence="2" id="KW-1185">Reference proteome</keyword>
<accession>A0AAV7WKK9</accession>
<protein>
    <submittedName>
        <fullName evidence="1">Uncharacterized protein</fullName>
    </submittedName>
</protein>
<dbReference type="AlphaFoldDB" id="A0AAV7WKK9"/>
<gene>
    <name evidence="1" type="ORF">NDU88_000889</name>
</gene>
<name>A0AAV7WKK9_PLEWA</name>
<sequence length="73" mass="7885">MVRLIPNCGLEHRKCVGVVEMQWLIVAEVTGPDYGVGPQNIGAAAIVREREAAAVRVPQDKHVSQGATMQMTT</sequence>
<evidence type="ECO:0000313" key="1">
    <source>
        <dbReference type="EMBL" id="KAJ1213251.1"/>
    </source>
</evidence>
<proteinExistence type="predicted"/>
<dbReference type="EMBL" id="JANPWB010000001">
    <property type="protein sequence ID" value="KAJ1213251.1"/>
    <property type="molecule type" value="Genomic_DNA"/>
</dbReference>
<comment type="caution">
    <text evidence="1">The sequence shown here is derived from an EMBL/GenBank/DDBJ whole genome shotgun (WGS) entry which is preliminary data.</text>
</comment>
<reference evidence="1" key="1">
    <citation type="journal article" date="2022" name="bioRxiv">
        <title>Sequencing and chromosome-scale assembly of the giantPleurodeles waltlgenome.</title>
        <authorList>
            <person name="Brown T."/>
            <person name="Elewa A."/>
            <person name="Iarovenko S."/>
            <person name="Subramanian E."/>
            <person name="Araus A.J."/>
            <person name="Petzold A."/>
            <person name="Susuki M."/>
            <person name="Suzuki K.-i.T."/>
            <person name="Hayashi T."/>
            <person name="Toyoda A."/>
            <person name="Oliveira C."/>
            <person name="Osipova E."/>
            <person name="Leigh N.D."/>
            <person name="Simon A."/>
            <person name="Yun M.H."/>
        </authorList>
    </citation>
    <scope>NUCLEOTIDE SEQUENCE</scope>
    <source>
        <strain evidence="1">20211129_DDA</strain>
        <tissue evidence="1">Liver</tissue>
    </source>
</reference>
<evidence type="ECO:0000313" key="2">
    <source>
        <dbReference type="Proteomes" id="UP001066276"/>
    </source>
</evidence>
<dbReference type="Proteomes" id="UP001066276">
    <property type="component" value="Chromosome 1_1"/>
</dbReference>